<name>A0A8X8ASF8_BRACI</name>
<dbReference type="AlphaFoldDB" id="A0A8X8ASF8"/>
<gene>
    <name evidence="2" type="ORF">Bca52824_021795</name>
</gene>
<evidence type="ECO:0000256" key="1">
    <source>
        <dbReference type="SAM" id="Phobius"/>
    </source>
</evidence>
<feature type="transmembrane region" description="Helical" evidence="1">
    <location>
        <begin position="171"/>
        <end position="193"/>
    </location>
</feature>
<proteinExistence type="predicted"/>
<accession>A0A8X8ASF8</accession>
<comment type="caution">
    <text evidence="2">The sequence shown here is derived from an EMBL/GenBank/DDBJ whole genome shotgun (WGS) entry which is preliminary data.</text>
</comment>
<feature type="transmembrane region" description="Helical" evidence="1">
    <location>
        <begin position="347"/>
        <end position="367"/>
    </location>
</feature>
<feature type="transmembrane region" description="Helical" evidence="1">
    <location>
        <begin position="387"/>
        <end position="406"/>
    </location>
</feature>
<dbReference type="EMBL" id="JAAMPC010000005">
    <property type="protein sequence ID" value="KAG2310238.1"/>
    <property type="molecule type" value="Genomic_DNA"/>
</dbReference>
<evidence type="ECO:0000313" key="3">
    <source>
        <dbReference type="Proteomes" id="UP000886595"/>
    </source>
</evidence>
<dbReference type="GO" id="GO:0009941">
    <property type="term" value="C:chloroplast envelope"/>
    <property type="evidence" value="ECO:0007669"/>
    <property type="project" value="TreeGrafter"/>
</dbReference>
<keyword evidence="1" id="KW-1133">Transmembrane helix</keyword>
<sequence>MACANSIRLLTKNKPLTRLISPLDHHSFPIILTNRFPSSHRKLTSHGMAVVRAASIDKVSGGAIKPGGLVESDKLPTDVRKRAMEAVEECGLRVTVGDVASRAGLKVTEAQKALQALAADTDGFLEVSDEGDVLYVFPRDYRSKLATKSLRIQIEPFLDKAKGALDYLTRVSFGTALIASIVIVYTSIILLLSSRSEDDNRQRRRGRGYDSGFNFYFNPVFSFVFGDGDPNQGIEEERWQMIGRYITARGGVVAADELAPYLDVPSSKNATSDESYILPVLLRFDGQPELDEEGNILYRFPSLQRTALGSSRRKEYVGKWFDWVADMEKFFKEKKWQFSKTSSTERAMVIGLGAVNLFGVIVLNTLLKEMAFRPSGFITFVKNIYPLLQVYAGSFFVIPLVRWLSVKRKNDQIENRNKARLQFARALESPDVTLRRKLVSARDMAQNTVIGKERIVYSTERDMIEQDYEAEEWDRRFREVDKSE</sequence>
<protein>
    <recommendedName>
        <fullName evidence="4">Iron-sulfur cluster biosynthesis family protein</fullName>
    </recommendedName>
</protein>
<reference evidence="2 3" key="1">
    <citation type="submission" date="2020-02" db="EMBL/GenBank/DDBJ databases">
        <authorList>
            <person name="Ma Q."/>
            <person name="Huang Y."/>
            <person name="Song X."/>
            <person name="Pei D."/>
        </authorList>
    </citation>
    <scope>NUCLEOTIDE SEQUENCE [LARGE SCALE GENOMIC DNA]</scope>
    <source>
        <strain evidence="2">Sxm20200214</strain>
        <tissue evidence="2">Leaf</tissue>
    </source>
</reference>
<dbReference type="Proteomes" id="UP000886595">
    <property type="component" value="Unassembled WGS sequence"/>
</dbReference>
<dbReference type="InterPro" id="IPR044200">
    <property type="entry name" value="At5g03900-like"/>
</dbReference>
<evidence type="ECO:0000313" key="2">
    <source>
        <dbReference type="EMBL" id="KAG2310238.1"/>
    </source>
</evidence>
<dbReference type="PANTHER" id="PTHR47380:SF4">
    <property type="entry name" value="OS02G0533000 PROTEIN"/>
    <property type="match status" value="1"/>
</dbReference>
<evidence type="ECO:0008006" key="4">
    <source>
        <dbReference type="Google" id="ProtNLM"/>
    </source>
</evidence>
<keyword evidence="1" id="KW-0472">Membrane</keyword>
<keyword evidence="3" id="KW-1185">Reference proteome</keyword>
<dbReference type="PANTHER" id="PTHR47380">
    <property type="entry name" value="OS02G0533000 PROTEIN"/>
    <property type="match status" value="1"/>
</dbReference>
<organism evidence="2 3">
    <name type="scientific">Brassica carinata</name>
    <name type="common">Ethiopian mustard</name>
    <name type="synonym">Abyssinian cabbage</name>
    <dbReference type="NCBI Taxonomy" id="52824"/>
    <lineage>
        <taxon>Eukaryota</taxon>
        <taxon>Viridiplantae</taxon>
        <taxon>Streptophyta</taxon>
        <taxon>Embryophyta</taxon>
        <taxon>Tracheophyta</taxon>
        <taxon>Spermatophyta</taxon>
        <taxon>Magnoliopsida</taxon>
        <taxon>eudicotyledons</taxon>
        <taxon>Gunneridae</taxon>
        <taxon>Pentapetalae</taxon>
        <taxon>rosids</taxon>
        <taxon>malvids</taxon>
        <taxon>Brassicales</taxon>
        <taxon>Brassicaceae</taxon>
        <taxon>Brassiceae</taxon>
        <taxon>Brassica</taxon>
    </lineage>
</organism>
<keyword evidence="1" id="KW-0812">Transmembrane</keyword>
<dbReference type="OrthoDB" id="4518at2759"/>